<dbReference type="Gene3D" id="1.25.40.10">
    <property type="entry name" value="Tetratricopeptide repeat domain"/>
    <property type="match status" value="1"/>
</dbReference>
<evidence type="ECO:0000313" key="3">
    <source>
        <dbReference type="Proteomes" id="UP000286045"/>
    </source>
</evidence>
<protein>
    <recommendedName>
        <fullName evidence="1">CHAT domain-containing protein</fullName>
    </recommendedName>
</protein>
<dbReference type="AlphaFoldDB" id="A0A439DGE1"/>
<dbReference type="Pfam" id="PF12770">
    <property type="entry name" value="CHAT"/>
    <property type="match status" value="1"/>
</dbReference>
<dbReference type="InterPro" id="IPR024983">
    <property type="entry name" value="CHAT_dom"/>
</dbReference>
<dbReference type="InterPro" id="IPR011990">
    <property type="entry name" value="TPR-like_helical_dom_sf"/>
</dbReference>
<organism evidence="2 3">
    <name type="scientific">Xylaria grammica</name>
    <dbReference type="NCBI Taxonomy" id="363999"/>
    <lineage>
        <taxon>Eukaryota</taxon>
        <taxon>Fungi</taxon>
        <taxon>Dikarya</taxon>
        <taxon>Ascomycota</taxon>
        <taxon>Pezizomycotina</taxon>
        <taxon>Sordariomycetes</taxon>
        <taxon>Xylariomycetidae</taxon>
        <taxon>Xylariales</taxon>
        <taxon>Xylariaceae</taxon>
        <taxon>Xylaria</taxon>
    </lineage>
</organism>
<sequence length="1111" mass="124417">MNSSEPAAAASLDAISRVLIRSYEGTRQLGLLLQATTLSEQAVAATGVDSPMRTFYLSALVNNLTRQFQHTGNEQVLDSAIKCAREALAAFSGDPRMRWAKIQNVAFLLETRIKLAIGRHSISQAVELAEEAVGEIPDDHANHTRLLGILSEQLWRRYKNGKQERDLFEAIERGEEAVLEAQRTMLSNPSDRSATASILCRVLEDRYLLKSDGRDVQRLISLTETISVNTTAQQVELNFMRARYLAWRYGDHGGPITDLTCAVELSMSFLNMPRADPNRIQSLDNVIYYFCMKYDHAGQGGLDELTALIQAEMDQIKPKESQPQLKNLYLLQMRRYVNNGDLEVLNEAIHGCERALDVINNEDEMWAAGLSNLGCLLRMRYERLGESDVLEEAIERCNAAVDATREKDPLIVLRKTNLALCLAQKYVRTTLLQDLRPVIKLGRDVLEAVPERNIDRFKYLNILGVWLSWSYMQTKDPCELDECIARIREAAKLAPPSHIVRHDCLNNLCASLKMRHDRSDSGSSDDLEDAIKHGREAVTQLPSHHPMKARALRNLFEALKIRYEETHNYAVRDEALAIMKECIRADESPPSHRLNFVFDDAVPWLEAHDDWRDLSEITESATELLGRVSPRSLRQQDQQYLLRRYAGLASTAAAAALQTGKSKEQALMLLEQGRGTITSTLLQNRRSISSLKRKHPEWAKKFEELRDALDPPLSVMAGGALGNALQASPSTIVVINVANFRCDAFLIQSNQVSIVDLPDLTHQVVEAKAQLFRSGKSRDPFGILEWLWDAAIERILVRLGADKECVGHDYADWPRVYWVPTGPLRLLPIHAAGYHRDGSGRSVLDRVVSSYSLSVEEILYGQEIKAEIRQVKHPAPLPSQPHDQTETAPKFVLVSMERTPGNGQLPYAPEEVNTVREMLPPCLPRNYLDQPSRDSLLRAMVGCTVFHFAGHGVTDRSDPSLSGLLLGSDDGNSTIPLTVRDLQALRFHETGPPLLAYLSACSTGRIDDDQLVDEGIHLMGACRLAGFRHVIGSLWEVSDRLCVEVAKTVYETILKAHLDDASVAHGLHHAVRMLRAKLDGIQDGTQRNGKKRSRRRLPGPSLWAAFIHIGV</sequence>
<dbReference type="Proteomes" id="UP000286045">
    <property type="component" value="Unassembled WGS sequence"/>
</dbReference>
<reference evidence="2 3" key="1">
    <citation type="submission" date="2018-12" db="EMBL/GenBank/DDBJ databases">
        <title>Draft genome sequence of Xylaria grammica IHI A82.</title>
        <authorList>
            <person name="Buettner E."/>
            <person name="Kellner H."/>
        </authorList>
    </citation>
    <scope>NUCLEOTIDE SEQUENCE [LARGE SCALE GENOMIC DNA]</scope>
    <source>
        <strain evidence="2 3">IHI A82</strain>
    </source>
</reference>
<comment type="caution">
    <text evidence="2">The sequence shown here is derived from an EMBL/GenBank/DDBJ whole genome shotgun (WGS) entry which is preliminary data.</text>
</comment>
<gene>
    <name evidence="2" type="ORF">EKO27_g1619</name>
</gene>
<evidence type="ECO:0000313" key="2">
    <source>
        <dbReference type="EMBL" id="RWA13472.1"/>
    </source>
</evidence>
<name>A0A439DGE1_9PEZI</name>
<feature type="domain" description="CHAT" evidence="1">
    <location>
        <begin position="784"/>
        <end position="1110"/>
    </location>
</feature>
<dbReference type="EMBL" id="RYZI01000026">
    <property type="protein sequence ID" value="RWA13472.1"/>
    <property type="molecule type" value="Genomic_DNA"/>
</dbReference>
<dbReference type="STRING" id="363999.A0A439DGE1"/>
<proteinExistence type="predicted"/>
<keyword evidence="3" id="KW-1185">Reference proteome</keyword>
<accession>A0A439DGE1</accession>
<evidence type="ECO:0000259" key="1">
    <source>
        <dbReference type="Pfam" id="PF12770"/>
    </source>
</evidence>